<evidence type="ECO:0000313" key="2">
    <source>
        <dbReference type="Proteomes" id="UP000232323"/>
    </source>
</evidence>
<dbReference type="OrthoDB" id="544608at2759"/>
<name>A0A250WTX8_9CHLO</name>
<dbReference type="Proteomes" id="UP000232323">
    <property type="component" value="Unassembled WGS sequence"/>
</dbReference>
<dbReference type="CDD" id="cd00229">
    <property type="entry name" value="SGNH_hydrolase"/>
    <property type="match status" value="1"/>
</dbReference>
<sequence length="535" mass="59463">MAVASFKLHFMYIVNAIFIFAFLNKASSIVPLRNEGYFATSNSYSSSREVMSSQSYCRDSVYSEPVPNFQWMSDEETRQRSQTSPGNTARLRAAVDRYMKGDNLTVVFLGGSITAGQGAVDGKAFPFWAEEILQGSMGNRVRVHNGAVPGTLSAYMSVCHNVHAPREAADIVFIDYSINDPTDSFPAMDNMMRRPFERLLRKLLNYPRRPAVILIHAYRWISVDGVKTYWKSCERDFHDFGIYYGLPELSVKAGAYELMLQGIPGFIVNRTRADHNGRIQQAIDSTLKGNVFYWDIIHPDGQTGHKFMGEIAAQAVLDAWSSVKASSCTEKELLSVKKPLLPPLLSNNYESASDRCFIGPVFVKAVISNESWVYKDEGSSARPKLGFISEKPHAQLKIKVNTTSSTGMKEKEVTVEISYLKSYVNMGMARVECISGCICLGTKMDGHTTDKTSLLNLHEFKASQHEECVMAITILEETSSGKHKVKIAGITISEEGGGEGIKNNMAIDMVMEGVSKEGSSTAEFDMKTWGRLHKV</sequence>
<dbReference type="SUPFAM" id="SSF52266">
    <property type="entry name" value="SGNH hydrolase"/>
    <property type="match status" value="1"/>
</dbReference>
<dbReference type="PANTHER" id="PTHR34407:SF1">
    <property type="entry name" value="SGNH HYDROLASE-TYPE ESTERASE DOMAIN-CONTAINING PROTEIN"/>
    <property type="match status" value="1"/>
</dbReference>
<keyword evidence="2" id="KW-1185">Reference proteome</keyword>
<dbReference type="AlphaFoldDB" id="A0A250WTX8"/>
<evidence type="ECO:0000313" key="1">
    <source>
        <dbReference type="EMBL" id="GAX74287.1"/>
    </source>
</evidence>
<dbReference type="InterPro" id="IPR036514">
    <property type="entry name" value="SGNH_hydro_sf"/>
</dbReference>
<proteinExistence type="predicted"/>
<reference evidence="1 2" key="1">
    <citation type="submission" date="2017-08" db="EMBL/GenBank/DDBJ databases">
        <title>Acidophilic green algal genome provides insights into adaptation to an acidic environment.</title>
        <authorList>
            <person name="Hirooka S."/>
            <person name="Hirose Y."/>
            <person name="Kanesaki Y."/>
            <person name="Higuchi S."/>
            <person name="Fujiwara T."/>
            <person name="Onuma R."/>
            <person name="Era A."/>
            <person name="Ohbayashi R."/>
            <person name="Uzuka A."/>
            <person name="Nozaki H."/>
            <person name="Yoshikawa H."/>
            <person name="Miyagishima S.Y."/>
        </authorList>
    </citation>
    <scope>NUCLEOTIDE SEQUENCE [LARGE SCALE GENOMIC DNA]</scope>
    <source>
        <strain evidence="1 2">NIES-2499</strain>
    </source>
</reference>
<comment type="caution">
    <text evidence="1">The sequence shown here is derived from an EMBL/GenBank/DDBJ whole genome shotgun (WGS) entry which is preliminary data.</text>
</comment>
<evidence type="ECO:0008006" key="3">
    <source>
        <dbReference type="Google" id="ProtNLM"/>
    </source>
</evidence>
<dbReference type="EMBL" id="BEGY01000006">
    <property type="protein sequence ID" value="GAX74287.1"/>
    <property type="molecule type" value="Genomic_DNA"/>
</dbReference>
<dbReference type="Gene3D" id="3.40.50.1110">
    <property type="entry name" value="SGNH hydrolase"/>
    <property type="match status" value="1"/>
</dbReference>
<protein>
    <recommendedName>
        <fullName evidence="3">SGNH hydrolase-type esterase domain-containing protein</fullName>
    </recommendedName>
</protein>
<accession>A0A250WTX8</accession>
<gene>
    <name evidence="1" type="ORF">CEUSTIGMA_g1736.t1</name>
</gene>
<organism evidence="1 2">
    <name type="scientific">Chlamydomonas eustigma</name>
    <dbReference type="NCBI Taxonomy" id="1157962"/>
    <lineage>
        <taxon>Eukaryota</taxon>
        <taxon>Viridiplantae</taxon>
        <taxon>Chlorophyta</taxon>
        <taxon>core chlorophytes</taxon>
        <taxon>Chlorophyceae</taxon>
        <taxon>CS clade</taxon>
        <taxon>Chlamydomonadales</taxon>
        <taxon>Chlamydomonadaceae</taxon>
        <taxon>Chlamydomonas</taxon>
    </lineage>
</organism>
<dbReference type="PANTHER" id="PTHR34407">
    <property type="entry name" value="EXPRESSED PROTEIN"/>
    <property type="match status" value="1"/>
</dbReference>